<gene>
    <name evidence="3" type="ORF">H9659_12455</name>
</gene>
<dbReference type="Proteomes" id="UP000659496">
    <property type="component" value="Unassembled WGS sequence"/>
</dbReference>
<dbReference type="SUPFAM" id="SSF47413">
    <property type="entry name" value="lambda repressor-like DNA-binding domains"/>
    <property type="match status" value="1"/>
</dbReference>
<evidence type="ECO:0000256" key="1">
    <source>
        <dbReference type="ARBA" id="ARBA00023125"/>
    </source>
</evidence>
<keyword evidence="1" id="KW-0238">DNA-binding</keyword>
<dbReference type="InterPro" id="IPR001387">
    <property type="entry name" value="Cro/C1-type_HTH"/>
</dbReference>
<accession>A0ABR8PLS2</accession>
<evidence type="ECO:0000313" key="3">
    <source>
        <dbReference type="EMBL" id="MBD7909138.1"/>
    </source>
</evidence>
<organism evidence="3 4">
    <name type="scientific">Sporosarcina gallistercoris</name>
    <dbReference type="NCBI Taxonomy" id="2762245"/>
    <lineage>
        <taxon>Bacteria</taxon>
        <taxon>Bacillati</taxon>
        <taxon>Bacillota</taxon>
        <taxon>Bacilli</taxon>
        <taxon>Bacillales</taxon>
        <taxon>Caryophanaceae</taxon>
        <taxon>Sporosarcina</taxon>
    </lineage>
</organism>
<feature type="domain" description="HTH cro/C1-type" evidence="2">
    <location>
        <begin position="8"/>
        <end position="62"/>
    </location>
</feature>
<name>A0ABR8PLS2_9BACL</name>
<evidence type="ECO:0000313" key="4">
    <source>
        <dbReference type="Proteomes" id="UP000659496"/>
    </source>
</evidence>
<proteinExistence type="predicted"/>
<protein>
    <submittedName>
        <fullName evidence="3">Helix-turn-helix transcriptional regulator</fullName>
    </submittedName>
</protein>
<dbReference type="CDD" id="cd00093">
    <property type="entry name" value="HTH_XRE"/>
    <property type="match status" value="1"/>
</dbReference>
<dbReference type="PANTHER" id="PTHR46558:SF11">
    <property type="entry name" value="HTH-TYPE TRANSCRIPTIONAL REGULATOR XRE"/>
    <property type="match status" value="1"/>
</dbReference>
<reference evidence="3 4" key="1">
    <citation type="submission" date="2020-08" db="EMBL/GenBank/DDBJ databases">
        <title>A Genomic Blueprint of the Chicken Gut Microbiome.</title>
        <authorList>
            <person name="Gilroy R."/>
            <person name="Ravi A."/>
            <person name="Getino M."/>
            <person name="Pursley I."/>
            <person name="Horton D.L."/>
            <person name="Alikhan N.-F."/>
            <person name="Baker D."/>
            <person name="Gharbi K."/>
            <person name="Hall N."/>
            <person name="Watson M."/>
            <person name="Adriaenssens E.M."/>
            <person name="Foster-Nyarko E."/>
            <person name="Jarju S."/>
            <person name="Secka A."/>
            <person name="Antonio M."/>
            <person name="Oren A."/>
            <person name="Chaudhuri R."/>
            <person name="La Ragione R.M."/>
            <person name="Hildebrand F."/>
            <person name="Pallen M.J."/>
        </authorList>
    </citation>
    <scope>NUCLEOTIDE SEQUENCE [LARGE SCALE GENOMIC DNA]</scope>
    <source>
        <strain evidence="3 4">Sa3CUA8</strain>
    </source>
</reference>
<comment type="caution">
    <text evidence="3">The sequence shown here is derived from an EMBL/GenBank/DDBJ whole genome shotgun (WGS) entry which is preliminary data.</text>
</comment>
<dbReference type="RefSeq" id="WP_191691039.1">
    <property type="nucleotide sequence ID" value="NZ_JACSQY010000010.1"/>
</dbReference>
<dbReference type="SMART" id="SM00530">
    <property type="entry name" value="HTH_XRE"/>
    <property type="match status" value="1"/>
</dbReference>
<dbReference type="EMBL" id="JACSQY010000010">
    <property type="protein sequence ID" value="MBD7909138.1"/>
    <property type="molecule type" value="Genomic_DNA"/>
</dbReference>
<dbReference type="Gene3D" id="1.10.260.40">
    <property type="entry name" value="lambda repressor-like DNA-binding domains"/>
    <property type="match status" value="1"/>
</dbReference>
<dbReference type="InterPro" id="IPR010982">
    <property type="entry name" value="Lambda_DNA-bd_dom_sf"/>
</dbReference>
<keyword evidence="4" id="KW-1185">Reference proteome</keyword>
<evidence type="ECO:0000259" key="2">
    <source>
        <dbReference type="PROSITE" id="PS50943"/>
    </source>
</evidence>
<dbReference type="PANTHER" id="PTHR46558">
    <property type="entry name" value="TRACRIPTIONAL REGULATORY PROTEIN-RELATED-RELATED"/>
    <property type="match status" value="1"/>
</dbReference>
<dbReference type="PROSITE" id="PS50943">
    <property type="entry name" value="HTH_CROC1"/>
    <property type="match status" value="1"/>
</dbReference>
<dbReference type="Pfam" id="PF01381">
    <property type="entry name" value="HTH_3"/>
    <property type="match status" value="1"/>
</dbReference>
<sequence>MLQIGSIILRERQRLGITQETLATHCQVSKASVSKWEKGQSYPDITLLPKLAAYFDITVDELLSYEHQLSKQMIQDLYNNFSQLFGKSPFPLVFKEVENQVKTYYRDPSLLLQMSILMLNHYQLAEDSGGILNKITQWLERIRQVSDDVWMLRQVNSLQASVALMQENPEKTLELLDGVIQPSIGDEVLLATAYEQVGNTEEATRAIQVMMYQSILQLVGSSPIYLRLTVSDRAAFKETIFRIDGLIDLYELKQLHPNVCLQFYVSVAQAAATEQNRELLYNYLTKYVDVCIHNLWPIALRGDAYFNLLEEWLEQLDLGKNALRNDDLIKQSVIDIMNAPFFKPYQEDEEMKSLKEKLRWGLEDK</sequence>